<feature type="region of interest" description="Disordered" evidence="2">
    <location>
        <begin position="843"/>
        <end position="906"/>
    </location>
</feature>
<feature type="coiled-coil region" evidence="1">
    <location>
        <begin position="469"/>
        <end position="647"/>
    </location>
</feature>
<dbReference type="OrthoDB" id="671678at2759"/>
<feature type="compositionally biased region" description="Basic and acidic residues" evidence="2">
    <location>
        <begin position="139"/>
        <end position="151"/>
    </location>
</feature>
<feature type="compositionally biased region" description="Low complexity" evidence="2">
    <location>
        <begin position="249"/>
        <end position="258"/>
    </location>
</feature>
<feature type="compositionally biased region" description="Low complexity" evidence="2">
    <location>
        <begin position="854"/>
        <end position="867"/>
    </location>
</feature>
<dbReference type="AlphaFoldDB" id="A0A484LT05"/>
<dbReference type="SUPFAM" id="SSF57997">
    <property type="entry name" value="Tropomyosin"/>
    <property type="match status" value="1"/>
</dbReference>
<sequence length="906" mass="100765">MVMQYHSVENGFRLPLHGLLRDLCLHFGFAPGQLTANAHKYVASYILRCCALGRTPKLDEFLLLFSIGGFPFYSLYPHNHFPIFEKVEFKHEKWSLRYFVIEFPTHSPLDLPGVVLRRSISRTKFAAAELAEGVYNALREKEGVPSPEKSKAPSSAESDPAMSSSGDQFQGNFTTLAIRKPAAALEVTPISAIPRLRRPTPSQKRPREGVSDDDFLPKKNKGDSTSVSPSPLSTSSGPQNTTSVAAPGSLELELPNPESLDHEADELLDQAPLRKPAVPPQPDANNPLPQTAYAPQELEEEVEEQEEPESPPAAEKEIKMQEELDAPSSVEEEAVEQKDVEVPPETGRETETQQNQEEQREPEERHPATAPSAVSLPIRRKFTPQTYPVFAEGWAGFSRGLRSLQASHWTIQANLEKMRESVQEPAIPQARPDLLALNALHFMEQQSLLTLTEEYLGGASGNYRAVVLLKEKELAAKALQQKVDSLEQQVQVLQEENTRLKADGSTELAAERSRVQSLQEQIVIYQKGTQDLEAQFDRLRAQISILESRASASEDKVGNLEARLVEKESRIFELENSLQEAKHEGSRFNEFTLKQMEAKRLTLEKLKEERQTASELRSKMGELEKTIAAHQEEVATLTARAESLYEEGKFDMQQCIYEAVQSGRRIILIFPNRNQGVFARVPACFQTRPGRKFLPAVLAHLVRRKDAILIQELPGWSLERGLPPRVLPPLSSPASPSLSDFFAMASKSESKVIIDLTLSGTSSSSDDDFSVSPAQSNDMAGLSPSEFLTLYPAPRLPAPSPPSPPRLPSRRIDWDSMTLQDFALYRRMCRDKLGRSLPIVEAEPSCESRTASPNLLKSSNNGSSLKGAAPRPGTWEDYDIWETADSSTCPSSKRRSPWKGPPPPSC</sequence>
<dbReference type="EMBL" id="OOIL02001913">
    <property type="protein sequence ID" value="VFQ79289.1"/>
    <property type="molecule type" value="Genomic_DNA"/>
</dbReference>
<feature type="region of interest" description="Disordered" evidence="2">
    <location>
        <begin position="791"/>
        <end position="812"/>
    </location>
</feature>
<organism evidence="3 4">
    <name type="scientific">Cuscuta campestris</name>
    <dbReference type="NCBI Taxonomy" id="132261"/>
    <lineage>
        <taxon>Eukaryota</taxon>
        <taxon>Viridiplantae</taxon>
        <taxon>Streptophyta</taxon>
        <taxon>Embryophyta</taxon>
        <taxon>Tracheophyta</taxon>
        <taxon>Spermatophyta</taxon>
        <taxon>Magnoliopsida</taxon>
        <taxon>eudicotyledons</taxon>
        <taxon>Gunneridae</taxon>
        <taxon>Pentapetalae</taxon>
        <taxon>asterids</taxon>
        <taxon>lamiids</taxon>
        <taxon>Solanales</taxon>
        <taxon>Convolvulaceae</taxon>
        <taxon>Cuscuteae</taxon>
        <taxon>Cuscuta</taxon>
        <taxon>Cuscuta subgen. Grammica</taxon>
        <taxon>Cuscuta sect. Cleistogrammica</taxon>
    </lineage>
</organism>
<evidence type="ECO:0000256" key="2">
    <source>
        <dbReference type="SAM" id="MobiDB-lite"/>
    </source>
</evidence>
<feature type="compositionally biased region" description="Basic and acidic residues" evidence="2">
    <location>
        <begin position="335"/>
        <end position="367"/>
    </location>
</feature>
<gene>
    <name evidence="3" type="ORF">CCAM_LOCUS21065</name>
</gene>
<feature type="compositionally biased region" description="Pro residues" evidence="2">
    <location>
        <begin position="794"/>
        <end position="807"/>
    </location>
</feature>
<keyword evidence="4" id="KW-1185">Reference proteome</keyword>
<feature type="region of interest" description="Disordered" evidence="2">
    <location>
        <begin position="193"/>
        <end position="290"/>
    </location>
</feature>
<evidence type="ECO:0000313" key="3">
    <source>
        <dbReference type="EMBL" id="VFQ79289.1"/>
    </source>
</evidence>
<feature type="region of interest" description="Disordered" evidence="2">
    <location>
        <begin position="139"/>
        <end position="169"/>
    </location>
</feature>
<feature type="compositionally biased region" description="Basic and acidic residues" evidence="2">
    <location>
        <begin position="205"/>
        <end position="222"/>
    </location>
</feature>
<evidence type="ECO:0000313" key="4">
    <source>
        <dbReference type="Proteomes" id="UP000595140"/>
    </source>
</evidence>
<feature type="region of interest" description="Disordered" evidence="2">
    <location>
        <begin position="321"/>
        <end position="373"/>
    </location>
</feature>
<protein>
    <submittedName>
        <fullName evidence="3">Uncharacterized protein</fullName>
    </submittedName>
</protein>
<accession>A0A484LT05</accession>
<name>A0A484LT05_9ASTE</name>
<reference evidence="3 4" key="1">
    <citation type="submission" date="2018-04" db="EMBL/GenBank/DDBJ databases">
        <authorList>
            <person name="Vogel A."/>
        </authorList>
    </citation>
    <scope>NUCLEOTIDE SEQUENCE [LARGE SCALE GENOMIC DNA]</scope>
</reference>
<feature type="compositionally biased region" description="Low complexity" evidence="2">
    <location>
        <begin position="152"/>
        <end position="165"/>
    </location>
</feature>
<feature type="compositionally biased region" description="Low complexity" evidence="2">
    <location>
        <begin position="224"/>
        <end position="236"/>
    </location>
</feature>
<evidence type="ECO:0000256" key="1">
    <source>
        <dbReference type="SAM" id="Coils"/>
    </source>
</evidence>
<keyword evidence="1" id="KW-0175">Coiled coil</keyword>
<proteinExistence type="predicted"/>
<dbReference type="Proteomes" id="UP000595140">
    <property type="component" value="Unassembled WGS sequence"/>
</dbReference>